<proteinExistence type="predicted"/>
<protein>
    <submittedName>
        <fullName evidence="1">Uncharacterized protein</fullName>
    </submittedName>
</protein>
<dbReference type="Proteomes" id="UP000316759">
    <property type="component" value="Unassembled WGS sequence"/>
</dbReference>
<sequence>TFFSLSERSSNEYLLYEAGRCLSHAVVREWDTVFAQSVNNTEESKAVQLLSFILNWTSRRGKEVSPAARQRILGAVGALVKRAAAAHAEEVATAWRSTFAPNPSGDSGRLAVLRPRILTHPPDDAGPPCPLMVHLIEHVEALIQAVLNESEEKAALDQCLLGLCILSALLDEVSNAEDSVHLNLPLEAHIFLRARFQVLVLVHAVGFPPFINACDLLVS</sequence>
<keyword evidence="2" id="KW-1185">Reference proteome</keyword>
<dbReference type="AlphaFoldDB" id="A0A504ZD24"/>
<evidence type="ECO:0000313" key="1">
    <source>
        <dbReference type="EMBL" id="TPP67190.1"/>
    </source>
</evidence>
<gene>
    <name evidence="1" type="ORF">FGIG_09931</name>
</gene>
<organism evidence="1 2">
    <name type="scientific">Fasciola gigantica</name>
    <name type="common">Giant liver fluke</name>
    <dbReference type="NCBI Taxonomy" id="46835"/>
    <lineage>
        <taxon>Eukaryota</taxon>
        <taxon>Metazoa</taxon>
        <taxon>Spiralia</taxon>
        <taxon>Lophotrochozoa</taxon>
        <taxon>Platyhelminthes</taxon>
        <taxon>Trematoda</taxon>
        <taxon>Digenea</taxon>
        <taxon>Plagiorchiida</taxon>
        <taxon>Echinostomata</taxon>
        <taxon>Echinostomatoidea</taxon>
        <taxon>Fasciolidae</taxon>
        <taxon>Fasciola</taxon>
    </lineage>
</organism>
<feature type="non-terminal residue" evidence="1">
    <location>
        <position position="1"/>
    </location>
</feature>
<dbReference type="EMBL" id="SUNJ01000973">
    <property type="protein sequence ID" value="TPP67190.1"/>
    <property type="molecule type" value="Genomic_DNA"/>
</dbReference>
<accession>A0A504ZD24</accession>
<dbReference type="OrthoDB" id="6288338at2759"/>
<evidence type="ECO:0000313" key="2">
    <source>
        <dbReference type="Proteomes" id="UP000316759"/>
    </source>
</evidence>
<comment type="caution">
    <text evidence="1">The sequence shown here is derived from an EMBL/GenBank/DDBJ whole genome shotgun (WGS) entry which is preliminary data.</text>
</comment>
<dbReference type="STRING" id="46835.A0A504ZD24"/>
<name>A0A504ZD24_FASGI</name>
<reference evidence="1 2" key="1">
    <citation type="submission" date="2019-04" db="EMBL/GenBank/DDBJ databases">
        <title>Annotation for the trematode Fasciola gigantica.</title>
        <authorList>
            <person name="Choi Y.-J."/>
        </authorList>
    </citation>
    <scope>NUCLEOTIDE SEQUENCE [LARGE SCALE GENOMIC DNA]</scope>
    <source>
        <strain evidence="1">Uganda_cow_1</strain>
    </source>
</reference>